<organism evidence="11 12">
    <name type="scientific">Dermatophagoides farinae</name>
    <name type="common">American house dust mite</name>
    <dbReference type="NCBI Taxonomy" id="6954"/>
    <lineage>
        <taxon>Eukaryota</taxon>
        <taxon>Metazoa</taxon>
        <taxon>Ecdysozoa</taxon>
        <taxon>Arthropoda</taxon>
        <taxon>Chelicerata</taxon>
        <taxon>Arachnida</taxon>
        <taxon>Acari</taxon>
        <taxon>Acariformes</taxon>
        <taxon>Sarcoptiformes</taxon>
        <taxon>Astigmata</taxon>
        <taxon>Psoroptidia</taxon>
        <taxon>Analgoidea</taxon>
        <taxon>Pyroglyphidae</taxon>
        <taxon>Dermatophagoidinae</taxon>
        <taxon>Dermatophagoides</taxon>
    </lineage>
</organism>
<evidence type="ECO:0000256" key="6">
    <source>
        <dbReference type="PIRSR" id="PIRSR601382-1"/>
    </source>
</evidence>
<dbReference type="EC" id="3.2.1.-" evidence="8"/>
<feature type="active site" evidence="6">
    <location>
        <position position="262"/>
    </location>
</feature>
<dbReference type="InterPro" id="IPR036026">
    <property type="entry name" value="Seven-hairpin_glycosidases"/>
</dbReference>
<dbReference type="InterPro" id="IPR044674">
    <property type="entry name" value="EDEM1/2/3"/>
</dbReference>
<dbReference type="InterPro" id="IPR001382">
    <property type="entry name" value="Glyco_hydro_47"/>
</dbReference>
<feature type="signal peptide" evidence="9">
    <location>
        <begin position="1"/>
        <end position="26"/>
    </location>
</feature>
<feature type="active site" description="Proton donor" evidence="6">
    <location>
        <position position="355"/>
    </location>
</feature>
<dbReference type="PANTHER" id="PTHR45679:SF6">
    <property type="entry name" value="ER DEGRADATION-ENHANCING ALPHA-MANNOSIDASE-LIKE PROTEIN 2"/>
    <property type="match status" value="1"/>
</dbReference>
<dbReference type="OrthoDB" id="8118055at2759"/>
<feature type="chain" id="PRO_5038277024" description="alpha-1,2-Mannosidase" evidence="9">
    <location>
        <begin position="27"/>
        <end position="732"/>
    </location>
</feature>
<evidence type="ECO:0000256" key="1">
    <source>
        <dbReference type="ARBA" id="ARBA00004240"/>
    </source>
</evidence>
<dbReference type="Gene3D" id="1.50.10.10">
    <property type="match status" value="1"/>
</dbReference>
<comment type="caution">
    <text evidence="11">The sequence shown here is derived from an EMBL/GenBank/DDBJ whole genome shotgun (WGS) entry which is preliminary data.</text>
</comment>
<dbReference type="GO" id="GO:1904154">
    <property type="term" value="P:positive regulation of retrograde protein transport, ER to cytosol"/>
    <property type="evidence" value="ECO:0007669"/>
    <property type="project" value="UniProtKB-ARBA"/>
</dbReference>
<dbReference type="InterPro" id="IPR012341">
    <property type="entry name" value="6hp_glycosidase-like_sf"/>
</dbReference>
<keyword evidence="8" id="KW-0326">Glycosidase</keyword>
<reference evidence="11" key="4">
    <citation type="journal article" date="2022" name="Res Sq">
        <title>Comparative Genomics Reveals Insights into the Divergent Evolution of Astigmatic Mites and Household Pest Adaptations.</title>
        <authorList>
            <person name="Xiong Q."/>
            <person name="Wan A.T.-Y."/>
            <person name="Liu X.-Y."/>
            <person name="Fung C.S.-H."/>
            <person name="Xiao X."/>
            <person name="Malainual N."/>
            <person name="Hou J."/>
            <person name="Wang L."/>
            <person name="Wang M."/>
            <person name="Yang K."/>
            <person name="Cui Y."/>
            <person name="Leung E."/>
            <person name="Nong W."/>
            <person name="Shin S.-K."/>
            <person name="Au S."/>
            <person name="Jeong K.Y."/>
            <person name="Chew F.T."/>
            <person name="Hui J."/>
            <person name="Leung T.F."/>
            <person name="Tungtrongchitr A."/>
            <person name="Zhong N."/>
            <person name="Liu Z."/>
            <person name="Tsui S."/>
        </authorList>
    </citation>
    <scope>NUCLEOTIDE SEQUENCE</scope>
    <source>
        <strain evidence="11">Derf</strain>
        <tissue evidence="11">Whole organism</tissue>
    </source>
</reference>
<evidence type="ECO:0000256" key="8">
    <source>
        <dbReference type="RuleBase" id="RU361193"/>
    </source>
</evidence>
<comment type="similarity">
    <text evidence="2 8">Belongs to the glycosyl hydrolase 47 family.</text>
</comment>
<accession>A0A922L777</accession>
<dbReference type="Proteomes" id="UP000828236">
    <property type="component" value="Unassembled WGS sequence"/>
</dbReference>
<reference evidence="11" key="1">
    <citation type="submission" date="2013-05" db="EMBL/GenBank/DDBJ databases">
        <authorList>
            <person name="Yim A.K.Y."/>
            <person name="Chan T.F."/>
            <person name="Ji K.M."/>
            <person name="Liu X.Y."/>
            <person name="Zhou J.W."/>
            <person name="Li R.Q."/>
            <person name="Yang K.Y."/>
            <person name="Li J."/>
            <person name="Li M."/>
            <person name="Law P.T.W."/>
            <person name="Wu Y.L."/>
            <person name="Cai Z.L."/>
            <person name="Qin H."/>
            <person name="Bao Y."/>
            <person name="Leung R.K.K."/>
            <person name="Ng P.K.S."/>
            <person name="Zou J."/>
            <person name="Zhong X.J."/>
            <person name="Ran P.X."/>
            <person name="Zhong N.S."/>
            <person name="Liu Z.G."/>
            <person name="Tsui S.K.W."/>
        </authorList>
    </citation>
    <scope>NUCLEOTIDE SEQUENCE</scope>
    <source>
        <strain evidence="11">Derf</strain>
        <tissue evidence="11">Whole organism</tissue>
    </source>
</reference>
<dbReference type="GO" id="GO:0044322">
    <property type="term" value="C:endoplasmic reticulum quality control compartment"/>
    <property type="evidence" value="ECO:0007669"/>
    <property type="project" value="GOC"/>
</dbReference>
<evidence type="ECO:0000256" key="7">
    <source>
        <dbReference type="PIRSR" id="PIRSR601382-2"/>
    </source>
</evidence>
<keyword evidence="7" id="KW-0479">Metal-binding</keyword>
<evidence type="ECO:0000313" key="12">
    <source>
        <dbReference type="Proteomes" id="UP000790347"/>
    </source>
</evidence>
<reference evidence="10" key="2">
    <citation type="submission" date="2020-06" db="EMBL/GenBank/DDBJ databases">
        <authorList>
            <person name="Ji K."/>
            <person name="Li J."/>
        </authorList>
    </citation>
    <scope>NUCLEOTIDE SEQUENCE</scope>
    <source>
        <strain evidence="10">JKM2019</strain>
        <tissue evidence="10">Whole body</tissue>
    </source>
</reference>
<protein>
    <recommendedName>
        <fullName evidence="8">alpha-1,2-Mannosidase</fullName>
        <ecNumber evidence="8">3.2.1.-</ecNumber>
    </recommendedName>
</protein>
<comment type="subcellular location">
    <subcellularLocation>
        <location evidence="1">Endoplasmic reticulum</location>
    </subcellularLocation>
</comment>
<keyword evidence="7" id="KW-0106">Calcium</keyword>
<keyword evidence="4" id="KW-0325">Glycoprotein</keyword>
<sequence length="732" mass="83676">MITSNRIHLLIIGLFAFLHLLKHSQNRLIPFSKNERIAYKEKVLAMFYEAYNSYVDNAIEYDELMPISCSGMNTWGTFSLSLIDALDMLAIVDNHTEFRRIAQHVIDTADFETNTNVSVFETNIRVVGGLLSAHLLSRRTEFQIEDGWPCSGPLLRLAEKVARKLIPAFNTSTGMPYGTINFLYGVPENETPITCTAGVGTFIVEFGTLSRLTGDPIFEETALNALEALQRHRSKIGLLGNHINVQDGKWTATDAGIGAGVDSYFEYLVKGSMLLQMPSLMEVFNYDYDLIKNYLRKNDWFIWVSMATGSATMPIFQSLEAFFPGLLTLMGDLDQAKKSLYNYHQVWKQYGFVPEFYDIVHGKHHKREGYPLRPEFIESVYYLYRATKDDHLLTIGADVINSIYYSARTDCGYATIKSVSDHTIEDRMESFFLAETLKYLFLLFDEDNFINEMGSFGTMIELKNNQNFKSKHSCVVESGGYVFNTEAHPIDISSLTCCNRFYGRELDFFEDEVDLYDLYIRKPITRNEKLLHSSDTISIEKYVEYVDVVQTTTPTSTSSSIITTSQENHSDGQILLATKTEHQDENSQAKLEASFSQKISWYTNEPESTNSIQTPIFVLKTENETHCSQTIINNNSPFISNDEQSIRVHSTIPSKSSIEIKPNSIMINTSTMVIQTIINENDSDDHHTFESDNKNNEQTIHHDHHYYDDYEILKCPSQSFFIRLSLYGQMFE</sequence>
<name>A0A922L777_DERFA</name>
<feature type="active site" evidence="6">
    <location>
        <position position="375"/>
    </location>
</feature>
<proteinExistence type="inferred from homology"/>
<keyword evidence="3" id="KW-0256">Endoplasmic reticulum</keyword>
<evidence type="ECO:0000256" key="3">
    <source>
        <dbReference type="ARBA" id="ARBA00022824"/>
    </source>
</evidence>
<dbReference type="FunFam" id="1.50.10.10:FF:000015">
    <property type="entry name" value="alpha-1,2-Mannosidase"/>
    <property type="match status" value="1"/>
</dbReference>
<keyword evidence="9" id="KW-0732">Signal</keyword>
<evidence type="ECO:0000313" key="11">
    <source>
        <dbReference type="EMBL" id="KAH9515907.1"/>
    </source>
</evidence>
<reference evidence="10" key="3">
    <citation type="journal article" date="2021" name="World Allergy Organ. J.">
        <title>Chromosome-level assembly of Dermatophagoides farinae genome and transcriptome reveals two novel allergens Der f 37 and Der f 39.</title>
        <authorList>
            <person name="Chen J."/>
            <person name="Cai Z."/>
            <person name="Fan D."/>
            <person name="Hu J."/>
            <person name="Hou Y."/>
            <person name="He Y."/>
            <person name="Zhang Z."/>
            <person name="Zhao Z."/>
            <person name="Gao P."/>
            <person name="Hu W."/>
            <person name="Sun J."/>
            <person name="Li J."/>
            <person name="Ji K."/>
        </authorList>
    </citation>
    <scope>NUCLEOTIDE SEQUENCE</scope>
    <source>
        <strain evidence="10">JKM2019</strain>
    </source>
</reference>
<evidence type="ECO:0000313" key="10">
    <source>
        <dbReference type="EMBL" id="KAH7645721.1"/>
    </source>
</evidence>
<dbReference type="AlphaFoldDB" id="A0A922L777"/>
<dbReference type="GO" id="GO:0016020">
    <property type="term" value="C:membrane"/>
    <property type="evidence" value="ECO:0007669"/>
    <property type="project" value="InterPro"/>
</dbReference>
<comment type="function">
    <text evidence="5">Involved in the endoplasmic reticulum-associated degradation (ERAD) pathway that targets misfolded glycoproteins for degradation in an N-glycan-dependent manner. May initiate ERAD by promoting the first mannose trimming step of ERAD substrates, from Man9GlcNAc2 to Man8GlcNAc2. Seems to recognize and bind to exposed hydrophobic regions in target proteins.</text>
</comment>
<evidence type="ECO:0000256" key="5">
    <source>
        <dbReference type="ARBA" id="ARBA00054385"/>
    </source>
</evidence>
<keyword evidence="8" id="KW-0378">Hydrolase</keyword>
<dbReference type="PANTHER" id="PTHR45679">
    <property type="entry name" value="ER DEGRADATION-ENHANCING ALPHA-MANNOSIDASE-LIKE PROTEIN 2"/>
    <property type="match status" value="1"/>
</dbReference>
<dbReference type="Proteomes" id="UP000790347">
    <property type="component" value="Unassembled WGS sequence"/>
</dbReference>
<dbReference type="PRINTS" id="PR00747">
    <property type="entry name" value="GLYHDRLASE47"/>
</dbReference>
<dbReference type="GO" id="GO:0005975">
    <property type="term" value="P:carbohydrate metabolic process"/>
    <property type="evidence" value="ECO:0007669"/>
    <property type="project" value="InterPro"/>
</dbReference>
<dbReference type="Pfam" id="PF01532">
    <property type="entry name" value="Glyco_hydro_47"/>
    <property type="match status" value="1"/>
</dbReference>
<comment type="cofactor">
    <cofactor evidence="7">
        <name>Ca(2+)</name>
        <dbReference type="ChEBI" id="CHEBI:29108"/>
    </cofactor>
</comment>
<feature type="active site" description="Proton donor" evidence="6">
    <location>
        <position position="121"/>
    </location>
</feature>
<evidence type="ECO:0000256" key="2">
    <source>
        <dbReference type="ARBA" id="ARBA00007658"/>
    </source>
</evidence>
<dbReference type="EMBL" id="ASGP02000003">
    <property type="protein sequence ID" value="KAH9515907.1"/>
    <property type="molecule type" value="Genomic_DNA"/>
</dbReference>
<dbReference type="GO" id="GO:0005509">
    <property type="term" value="F:calcium ion binding"/>
    <property type="evidence" value="ECO:0007669"/>
    <property type="project" value="InterPro"/>
</dbReference>
<dbReference type="EMBL" id="SDOV01000001">
    <property type="protein sequence ID" value="KAH7645721.1"/>
    <property type="molecule type" value="Genomic_DNA"/>
</dbReference>
<dbReference type="GO" id="GO:0004571">
    <property type="term" value="F:mannosyl-oligosaccharide 1,2-alpha-mannosidase activity"/>
    <property type="evidence" value="ECO:0007669"/>
    <property type="project" value="InterPro"/>
</dbReference>
<keyword evidence="12" id="KW-1185">Reference proteome</keyword>
<dbReference type="GO" id="GO:1904380">
    <property type="term" value="P:endoplasmic reticulum mannose trimming"/>
    <property type="evidence" value="ECO:0007669"/>
    <property type="project" value="InterPro"/>
</dbReference>
<feature type="binding site" evidence="7">
    <location>
        <position position="485"/>
    </location>
    <ligand>
        <name>Ca(2+)</name>
        <dbReference type="ChEBI" id="CHEBI:29108"/>
    </ligand>
</feature>
<evidence type="ECO:0000256" key="9">
    <source>
        <dbReference type="SAM" id="SignalP"/>
    </source>
</evidence>
<dbReference type="SUPFAM" id="SSF48225">
    <property type="entry name" value="Seven-hairpin glycosidases"/>
    <property type="match status" value="1"/>
</dbReference>
<evidence type="ECO:0000256" key="4">
    <source>
        <dbReference type="ARBA" id="ARBA00023180"/>
    </source>
</evidence>
<gene>
    <name evidence="11" type="primary">EDEM2</name>
    <name evidence="11" type="ORF">DERF_006681</name>
    <name evidence="10" type="ORF">HUG17_1259</name>
</gene>